<organism evidence="1 2">
    <name type="scientific">Curtobacterium luteum</name>
    <dbReference type="NCBI Taxonomy" id="33881"/>
    <lineage>
        <taxon>Bacteria</taxon>
        <taxon>Bacillati</taxon>
        <taxon>Actinomycetota</taxon>
        <taxon>Actinomycetes</taxon>
        <taxon>Micrococcales</taxon>
        <taxon>Microbacteriaceae</taxon>
        <taxon>Curtobacterium</taxon>
    </lineage>
</organism>
<proteinExistence type="predicted"/>
<accession>A0ABS2RU93</accession>
<dbReference type="Proteomes" id="UP000746584">
    <property type="component" value="Unassembled WGS sequence"/>
</dbReference>
<sequence length="58" mass="5969">MPSRSSGVLRRRLAGWAFVVVGCAVVFLAEAVGRAVTLGEIVVTEPVETAAPAEVSAD</sequence>
<dbReference type="EMBL" id="JAFBCG010000001">
    <property type="protein sequence ID" value="MBM7802526.1"/>
    <property type="molecule type" value="Genomic_DNA"/>
</dbReference>
<name>A0ABS2RU93_9MICO</name>
<dbReference type="RefSeq" id="WP_175327255.1">
    <property type="nucleotide sequence ID" value="NZ_BMOI01000012.1"/>
</dbReference>
<keyword evidence="2" id="KW-1185">Reference proteome</keyword>
<evidence type="ECO:0000313" key="2">
    <source>
        <dbReference type="Proteomes" id="UP000746584"/>
    </source>
</evidence>
<evidence type="ECO:0000313" key="1">
    <source>
        <dbReference type="EMBL" id="MBM7802526.1"/>
    </source>
</evidence>
<dbReference type="PROSITE" id="PS51257">
    <property type="entry name" value="PROKAR_LIPOPROTEIN"/>
    <property type="match status" value="1"/>
</dbReference>
<gene>
    <name evidence="1" type="ORF">JOE58_001777</name>
</gene>
<comment type="caution">
    <text evidence="1">The sequence shown here is derived from an EMBL/GenBank/DDBJ whole genome shotgun (WGS) entry which is preliminary data.</text>
</comment>
<protein>
    <submittedName>
        <fullName evidence="1">Uncharacterized protein</fullName>
    </submittedName>
</protein>
<reference evidence="1 2" key="1">
    <citation type="submission" date="2021-01" db="EMBL/GenBank/DDBJ databases">
        <title>Sequencing the genomes of 1000 actinobacteria strains.</title>
        <authorList>
            <person name="Klenk H.-P."/>
        </authorList>
    </citation>
    <scope>NUCLEOTIDE SEQUENCE [LARGE SCALE GENOMIC DNA]</scope>
    <source>
        <strain evidence="1 2">DSM 20542</strain>
    </source>
</reference>